<dbReference type="RefSeq" id="WP_153832054.1">
    <property type="nucleotide sequence ID" value="NZ_WJQT01000005.1"/>
</dbReference>
<dbReference type="Pfam" id="PF04616">
    <property type="entry name" value="Glyco_hydro_43"/>
    <property type="match status" value="1"/>
</dbReference>
<comment type="similarity">
    <text evidence="1 6">Belongs to the glycosyl hydrolase 43 family.</text>
</comment>
<evidence type="ECO:0000256" key="1">
    <source>
        <dbReference type="ARBA" id="ARBA00009865"/>
    </source>
</evidence>
<dbReference type="PANTHER" id="PTHR42812:SF12">
    <property type="entry name" value="BETA-XYLOSIDASE-RELATED"/>
    <property type="match status" value="1"/>
</dbReference>
<dbReference type="EMBL" id="WJQT01000005">
    <property type="protein sequence ID" value="MRJ46967.1"/>
    <property type="molecule type" value="Genomic_DNA"/>
</dbReference>
<dbReference type="SUPFAM" id="SSF49899">
    <property type="entry name" value="Concanavalin A-like lectins/glucanases"/>
    <property type="match status" value="1"/>
</dbReference>
<accession>A0A844C928</accession>
<dbReference type="InterPro" id="IPR023296">
    <property type="entry name" value="Glyco_hydro_beta-prop_sf"/>
</dbReference>
<evidence type="ECO:0000313" key="9">
    <source>
        <dbReference type="Proteomes" id="UP000440066"/>
    </source>
</evidence>
<feature type="domain" description="Beta-xylosidase C-terminal Concanavalin A-like" evidence="7">
    <location>
        <begin position="313"/>
        <end position="497"/>
    </location>
</feature>
<proteinExistence type="inferred from homology"/>
<dbReference type="CDD" id="cd18617">
    <property type="entry name" value="GH43_XynB-like"/>
    <property type="match status" value="1"/>
</dbReference>
<dbReference type="InterPro" id="IPR051795">
    <property type="entry name" value="Glycosyl_Hydrlase_43"/>
</dbReference>
<comment type="caution">
    <text evidence="8">The sequence shown here is derived from an EMBL/GenBank/DDBJ whole genome shotgun (WGS) entry which is preliminary data.</text>
</comment>
<dbReference type="Gene3D" id="2.115.10.20">
    <property type="entry name" value="Glycosyl hydrolase domain, family 43"/>
    <property type="match status" value="1"/>
</dbReference>
<evidence type="ECO:0000256" key="2">
    <source>
        <dbReference type="ARBA" id="ARBA00022801"/>
    </source>
</evidence>
<evidence type="ECO:0000313" key="8">
    <source>
        <dbReference type="EMBL" id="MRJ46967.1"/>
    </source>
</evidence>
<evidence type="ECO:0000259" key="7">
    <source>
        <dbReference type="Pfam" id="PF17851"/>
    </source>
</evidence>
<dbReference type="GO" id="GO:0004553">
    <property type="term" value="F:hydrolase activity, hydrolyzing O-glycosyl compounds"/>
    <property type="evidence" value="ECO:0007669"/>
    <property type="project" value="InterPro"/>
</dbReference>
<dbReference type="Pfam" id="PF17851">
    <property type="entry name" value="GH43_C2"/>
    <property type="match status" value="1"/>
</dbReference>
<feature type="active site" description="Proton acceptor" evidence="4">
    <location>
        <position position="14"/>
    </location>
</feature>
<name>A0A844C928_9LACT</name>
<gene>
    <name evidence="8" type="ORF">GF867_05240</name>
</gene>
<dbReference type="Gene3D" id="2.60.120.200">
    <property type="match status" value="1"/>
</dbReference>
<keyword evidence="2 6" id="KW-0378">Hydrolase</keyword>
<reference evidence="8 9" key="1">
    <citation type="submission" date="2019-11" db="EMBL/GenBank/DDBJ databases">
        <title>Characterisation of Fundicoccus ignavus gen. nov. sp. nov., a novel genus of the family Aerococcaceae from bulk tank milk.</title>
        <authorList>
            <person name="Siebert A."/>
            <person name="Huptas C."/>
            <person name="Wenning M."/>
            <person name="Scherer S."/>
            <person name="Doll E.V."/>
        </authorList>
    </citation>
    <scope>NUCLEOTIDE SEQUENCE [LARGE SCALE GENOMIC DNA]</scope>
    <source>
        <strain evidence="8 9">DSM 109652</strain>
    </source>
</reference>
<dbReference type="PANTHER" id="PTHR42812">
    <property type="entry name" value="BETA-XYLOSIDASE"/>
    <property type="match status" value="1"/>
</dbReference>
<dbReference type="AlphaFoldDB" id="A0A844C928"/>
<dbReference type="InterPro" id="IPR041542">
    <property type="entry name" value="GH43_C2"/>
</dbReference>
<organism evidence="8 9">
    <name type="scientific">Fundicoccus ignavus</name>
    <dbReference type="NCBI Taxonomy" id="2664442"/>
    <lineage>
        <taxon>Bacteria</taxon>
        <taxon>Bacillati</taxon>
        <taxon>Bacillota</taxon>
        <taxon>Bacilli</taxon>
        <taxon>Lactobacillales</taxon>
        <taxon>Aerococcaceae</taxon>
        <taxon>Fundicoccus</taxon>
    </lineage>
</organism>
<protein>
    <submittedName>
        <fullName evidence="8">Family 43 glycosylhydrolase</fullName>
    </submittedName>
</protein>
<keyword evidence="3 6" id="KW-0326">Glycosidase</keyword>
<dbReference type="InterPro" id="IPR006710">
    <property type="entry name" value="Glyco_hydro_43"/>
</dbReference>
<dbReference type="SUPFAM" id="SSF75005">
    <property type="entry name" value="Arabinanase/levansucrase/invertase"/>
    <property type="match status" value="1"/>
</dbReference>
<dbReference type="InterPro" id="IPR013320">
    <property type="entry name" value="ConA-like_dom_sf"/>
</dbReference>
<evidence type="ECO:0000256" key="4">
    <source>
        <dbReference type="PIRSR" id="PIRSR606710-1"/>
    </source>
</evidence>
<dbReference type="GO" id="GO:0005975">
    <property type="term" value="P:carbohydrate metabolic process"/>
    <property type="evidence" value="ECO:0007669"/>
    <property type="project" value="InterPro"/>
</dbReference>
<dbReference type="Proteomes" id="UP000440066">
    <property type="component" value="Unassembled WGS sequence"/>
</dbReference>
<evidence type="ECO:0000256" key="6">
    <source>
        <dbReference type="RuleBase" id="RU361187"/>
    </source>
</evidence>
<evidence type="ECO:0000256" key="5">
    <source>
        <dbReference type="PIRSR" id="PIRSR606710-2"/>
    </source>
</evidence>
<evidence type="ECO:0000256" key="3">
    <source>
        <dbReference type="ARBA" id="ARBA00023295"/>
    </source>
</evidence>
<feature type="active site" description="Proton donor" evidence="4">
    <location>
        <position position="173"/>
    </location>
</feature>
<sequence>MKCENPIIRGFNPDPSICRVGEDFYLATSSFEYFPGIPVYHSRNLVDWELIGHGISRPSQLTLSTAIPNALGLYAPTLRYHEGRFYLLCTNVSTDDFATGNFLLWTDDIHGEWSDPIWLDTPGIDPSLFIDDDGKVYYNGTHEAIYIRELDLATGELGPRVDIWNGAGGRDPEGPHIYKQDGYYYLLISEGGTTYEHMITMARSRQLEGPYEVYEHNPVLTNRSLATDIRAVGHADLVQDQHDNWWAVCLGIRVLPIFPPRHVLGREVSLVPVTWEANKWPVFGENGSLATIIDAPLPAVREEKAARIDNFKALEWTYLFAKNDHLVRPTSDGSQLQLLGNASNLTSQSEMAWYGRRQEEFVFEARATFDIPELQLDQEFGLTIFLNARHHYEIAVKRTEAGNVVRVNKQIGPLSGVQAETLYTSQTITLQISGDTQNYYFAYGETPADLTELGSGEVSYLSTEVGGAFTGNFVALYASGNGQTCEYPVTVTEFNYQ</sequence>
<feature type="site" description="Important for catalytic activity, responsible for pKa modulation of the active site Glu and correct orientation of both the proton donor and substrate" evidence="5">
    <location>
        <position position="125"/>
    </location>
</feature>